<dbReference type="AlphaFoldDB" id="A8PLQ8"/>
<evidence type="ECO:0000313" key="2">
    <source>
        <dbReference type="Proteomes" id="UP000054075"/>
    </source>
</evidence>
<keyword evidence="2" id="KW-1185">Reference proteome</keyword>
<sequence>MKNKSFFSKLSFKSKKLMSRDNDPKINEDTAYQKSMTDFQSNLTENKADVKCPVASPMDINKIPMKPKILTEDEEDCLINVLKKNEEKNEKLERLFLLPAEESIKIFLNHERLLSMIKKVNYFFKSKQIEGNDDIFQLIIDINLILKEIIEPMIQLTEENKKIVQNTLFYILNCFQNDLDDRESQSIQKRNDKDESHYVEMKGSINPNELFSFRAKGSSHGFPPPLPHRNIP</sequence>
<organism evidence="1 2">
    <name type="scientific">Rickettsiella grylli</name>
    <dbReference type="NCBI Taxonomy" id="59196"/>
    <lineage>
        <taxon>Bacteria</taxon>
        <taxon>Pseudomonadati</taxon>
        <taxon>Pseudomonadota</taxon>
        <taxon>Gammaproteobacteria</taxon>
        <taxon>Legionellales</taxon>
        <taxon>Coxiellaceae</taxon>
        <taxon>Rickettsiella</taxon>
    </lineage>
</organism>
<dbReference type="Proteomes" id="UP000054075">
    <property type="component" value="Unassembled WGS sequence"/>
</dbReference>
<accession>A8PLQ8</accession>
<dbReference type="EMBL" id="AAQJ02000001">
    <property type="protein sequence ID" value="EDP46047.1"/>
    <property type="molecule type" value="Genomic_DNA"/>
</dbReference>
<dbReference type="RefSeq" id="WP_006035034.1">
    <property type="nucleotide sequence ID" value="NZ_AAQJ02000001.1"/>
</dbReference>
<reference evidence="1" key="1">
    <citation type="submission" date="2006-04" db="EMBL/GenBank/DDBJ databases">
        <authorList>
            <person name="Seshadri R."/>
            <person name="Federici B.A."/>
        </authorList>
    </citation>
    <scope>NUCLEOTIDE SEQUENCE [LARGE SCALE GENOMIC DNA]</scope>
</reference>
<name>A8PLQ8_9COXI</name>
<reference evidence="1" key="2">
    <citation type="submission" date="2007-10" db="EMBL/GenBank/DDBJ databases">
        <authorList>
            <person name="Myers G.S."/>
        </authorList>
    </citation>
    <scope>NUCLEOTIDE SEQUENCE [LARGE SCALE GENOMIC DNA]</scope>
</reference>
<comment type="caution">
    <text evidence="1">The sequence shown here is derived from an EMBL/GenBank/DDBJ whole genome shotgun (WGS) entry which is preliminary data.</text>
</comment>
<evidence type="ECO:0000313" key="1">
    <source>
        <dbReference type="EMBL" id="EDP46047.1"/>
    </source>
</evidence>
<gene>
    <name evidence="1" type="ORF">RICGR_0504</name>
</gene>
<protein>
    <submittedName>
        <fullName evidence="1">Uncharacterized protein</fullName>
    </submittedName>
</protein>
<proteinExistence type="predicted"/>
<dbReference type="STRING" id="59196.RICGR_0504"/>